<reference evidence="1 2" key="1">
    <citation type="submission" date="2019-03" db="EMBL/GenBank/DDBJ databases">
        <title>Paraburkholderia sp. 7MH5, isolated from subtropical forest soil.</title>
        <authorList>
            <person name="Gao Z.-H."/>
            <person name="Qiu L.-H."/>
        </authorList>
    </citation>
    <scope>NUCLEOTIDE SEQUENCE [LARGE SCALE GENOMIC DNA]</scope>
    <source>
        <strain evidence="1 2">7MH5</strain>
    </source>
</reference>
<name>A0A4P7CQ58_9BURK</name>
<dbReference type="Proteomes" id="UP000295727">
    <property type="component" value="Chromosome 1"/>
</dbReference>
<dbReference type="PANTHER" id="PTHR35175">
    <property type="entry name" value="DUF1289 DOMAIN-CONTAINING PROTEIN"/>
    <property type="match status" value="1"/>
</dbReference>
<dbReference type="EMBL" id="CP038148">
    <property type="protein sequence ID" value="QBQ96059.1"/>
    <property type="molecule type" value="Genomic_DNA"/>
</dbReference>
<organism evidence="1 2">
    <name type="scientific">Paraburkholderia pallida</name>
    <dbReference type="NCBI Taxonomy" id="2547399"/>
    <lineage>
        <taxon>Bacteria</taxon>
        <taxon>Pseudomonadati</taxon>
        <taxon>Pseudomonadota</taxon>
        <taxon>Betaproteobacteria</taxon>
        <taxon>Burkholderiales</taxon>
        <taxon>Burkholderiaceae</taxon>
        <taxon>Paraburkholderia</taxon>
    </lineage>
</organism>
<accession>A0A4P7CQ58</accession>
<dbReference type="KEGG" id="ppai:E1956_01925"/>
<proteinExistence type="predicted"/>
<sequence length="97" mass="10335">MSASPGPGPMRVPVETPSPCINVCRMDEASGLCEGCLRTIDEIAAWSTLDDAAKRAVWDAIETRHAQWMSRPGVSASVLTPPSLAANLDAVKEENAR</sequence>
<dbReference type="PANTHER" id="PTHR35175:SF2">
    <property type="entry name" value="DUF1289 DOMAIN-CONTAINING PROTEIN"/>
    <property type="match status" value="1"/>
</dbReference>
<dbReference type="AlphaFoldDB" id="A0A4P7CQ58"/>
<dbReference type="Pfam" id="PF06945">
    <property type="entry name" value="DUF1289"/>
    <property type="match status" value="1"/>
</dbReference>
<evidence type="ECO:0000313" key="2">
    <source>
        <dbReference type="Proteomes" id="UP000295727"/>
    </source>
</evidence>
<dbReference type="OrthoDB" id="8911262at2"/>
<protein>
    <submittedName>
        <fullName evidence="1">DUF1289 domain-containing protein</fullName>
    </submittedName>
</protein>
<gene>
    <name evidence="1" type="ORF">E1956_01925</name>
</gene>
<dbReference type="RefSeq" id="WP_134746937.1">
    <property type="nucleotide sequence ID" value="NZ_CP038148.1"/>
</dbReference>
<dbReference type="InterPro" id="IPR010710">
    <property type="entry name" value="DUF1289"/>
</dbReference>
<keyword evidence="2" id="KW-1185">Reference proteome</keyword>
<evidence type="ECO:0000313" key="1">
    <source>
        <dbReference type="EMBL" id="QBQ96059.1"/>
    </source>
</evidence>